<protein>
    <recommendedName>
        <fullName evidence="2">Calcineurin-like phosphoesterase domain-containing protein</fullName>
    </recommendedName>
</protein>
<evidence type="ECO:0000256" key="1">
    <source>
        <dbReference type="SAM" id="Phobius"/>
    </source>
</evidence>
<dbReference type="PANTHER" id="PTHR31302">
    <property type="entry name" value="TRANSMEMBRANE PROTEIN WITH METALLOPHOSPHOESTERASE DOMAIN-RELATED"/>
    <property type="match status" value="1"/>
</dbReference>
<organism evidence="3 4">
    <name type="scientific">Psittacicella gerlachiana</name>
    <dbReference type="NCBI Taxonomy" id="2028574"/>
    <lineage>
        <taxon>Bacteria</taxon>
        <taxon>Pseudomonadati</taxon>
        <taxon>Pseudomonadota</taxon>
        <taxon>Gammaproteobacteria</taxon>
        <taxon>Pasteurellales</taxon>
        <taxon>Psittacicellaceae</taxon>
        <taxon>Psittacicella</taxon>
    </lineage>
</organism>
<feature type="transmembrane region" description="Helical" evidence="1">
    <location>
        <begin position="6"/>
        <end position="28"/>
    </location>
</feature>
<keyword evidence="4" id="KW-1185">Reference proteome</keyword>
<dbReference type="InterPro" id="IPR004843">
    <property type="entry name" value="Calcineurin-like_PHP"/>
</dbReference>
<feature type="transmembrane region" description="Helical" evidence="1">
    <location>
        <begin position="35"/>
        <end position="55"/>
    </location>
</feature>
<keyword evidence="1" id="KW-0472">Membrane</keyword>
<dbReference type="RefSeq" id="WP_119535263.1">
    <property type="nucleotide sequence ID" value="NZ_NRJF01000252.1"/>
</dbReference>
<sequence length="356" mass="41322">MPRWLIFFMIISAFEFLQIFLILTIRWVVTNRTKVMWLIYTFILIFSHLLLYLGINRLYPWSFTVFVMYLTLLWMYFLSSVVVIVLYKVSGSKYPLLFKSLLPIGYFALLGYAWYNAHYPAVRNYNIQLNKPLASPIKILVAADLHLDYMVGNRAIRQLVALNQQLKPDLILLPGDIINDDASVYFKYQMEDDLKQLSAPLGVYASLGNHEFYGLLEENLQAIAKANITLLRDQAVVIEDRFILVGREDQTNPYRKSLRQILKNYNTSLPIIVMDHRPYLDEATKANIDIQVSGHTHNGQMFPMNYIVGSMYELAYGYKQKDNSHFFTTSGWGFWGSPFRLGSQREVFLITVTGKN</sequence>
<keyword evidence="1" id="KW-1133">Transmembrane helix</keyword>
<dbReference type="InterPro" id="IPR029052">
    <property type="entry name" value="Metallo-depent_PP-like"/>
</dbReference>
<dbReference type="PANTHER" id="PTHR31302:SF0">
    <property type="entry name" value="TRANSMEMBRANE PROTEIN WITH METALLOPHOSPHOESTERASE DOMAIN"/>
    <property type="match status" value="1"/>
</dbReference>
<keyword evidence="1" id="KW-0812">Transmembrane</keyword>
<evidence type="ECO:0000259" key="2">
    <source>
        <dbReference type="Pfam" id="PF00149"/>
    </source>
</evidence>
<gene>
    <name evidence="3" type="ORF">CKF59_07240</name>
</gene>
<name>A0A3A1Y3I9_9GAMM</name>
<reference evidence="3 4" key="1">
    <citation type="submission" date="2017-08" db="EMBL/GenBank/DDBJ databases">
        <title>Reclassification of Bisgaard taxon 37 and 44.</title>
        <authorList>
            <person name="Christensen H."/>
        </authorList>
    </citation>
    <scope>NUCLEOTIDE SEQUENCE [LARGE SCALE GENOMIC DNA]</scope>
    <source>
        <strain evidence="3 4">EEAB3T1</strain>
    </source>
</reference>
<dbReference type="GO" id="GO:0016787">
    <property type="term" value="F:hydrolase activity"/>
    <property type="evidence" value="ECO:0007669"/>
    <property type="project" value="InterPro"/>
</dbReference>
<proteinExistence type="predicted"/>
<dbReference type="AlphaFoldDB" id="A0A3A1Y3I9"/>
<feature type="transmembrane region" description="Helical" evidence="1">
    <location>
        <begin position="61"/>
        <end position="87"/>
    </location>
</feature>
<dbReference type="Proteomes" id="UP000265964">
    <property type="component" value="Unassembled WGS sequence"/>
</dbReference>
<dbReference type="Gene3D" id="3.60.21.10">
    <property type="match status" value="1"/>
</dbReference>
<dbReference type="Pfam" id="PF00149">
    <property type="entry name" value="Metallophos"/>
    <property type="match status" value="1"/>
</dbReference>
<feature type="transmembrane region" description="Helical" evidence="1">
    <location>
        <begin position="96"/>
        <end position="115"/>
    </location>
</feature>
<evidence type="ECO:0000313" key="3">
    <source>
        <dbReference type="EMBL" id="RIY31990.1"/>
    </source>
</evidence>
<evidence type="ECO:0000313" key="4">
    <source>
        <dbReference type="Proteomes" id="UP000265964"/>
    </source>
</evidence>
<dbReference type="SUPFAM" id="SSF56300">
    <property type="entry name" value="Metallo-dependent phosphatases"/>
    <property type="match status" value="1"/>
</dbReference>
<dbReference type="EMBL" id="NRJF01000252">
    <property type="protein sequence ID" value="RIY31990.1"/>
    <property type="molecule type" value="Genomic_DNA"/>
</dbReference>
<accession>A0A3A1Y3I9</accession>
<comment type="caution">
    <text evidence="3">The sequence shown here is derived from an EMBL/GenBank/DDBJ whole genome shotgun (WGS) entry which is preliminary data.</text>
</comment>
<dbReference type="InterPro" id="IPR051158">
    <property type="entry name" value="Metallophosphoesterase_sf"/>
</dbReference>
<dbReference type="OrthoDB" id="9780884at2"/>
<feature type="domain" description="Calcineurin-like phosphoesterase" evidence="2">
    <location>
        <begin position="137"/>
        <end position="298"/>
    </location>
</feature>